<name>A0AAU9SI21_THLAR</name>
<reference evidence="1 2" key="1">
    <citation type="submission" date="2022-03" db="EMBL/GenBank/DDBJ databases">
        <authorList>
            <person name="Nunn A."/>
            <person name="Chopra R."/>
            <person name="Nunn A."/>
            <person name="Contreras Garrido A."/>
        </authorList>
    </citation>
    <scope>NUCLEOTIDE SEQUENCE [LARGE SCALE GENOMIC DNA]</scope>
</reference>
<dbReference type="Proteomes" id="UP000836841">
    <property type="component" value="Chromosome 5"/>
</dbReference>
<dbReference type="AlphaFoldDB" id="A0AAU9SI21"/>
<dbReference type="EMBL" id="OU466861">
    <property type="protein sequence ID" value="CAH2066400.1"/>
    <property type="molecule type" value="Genomic_DNA"/>
</dbReference>
<protein>
    <submittedName>
        <fullName evidence="1">Uncharacterized protein</fullName>
    </submittedName>
</protein>
<proteinExistence type="predicted"/>
<organism evidence="1 2">
    <name type="scientific">Thlaspi arvense</name>
    <name type="common">Field penny-cress</name>
    <dbReference type="NCBI Taxonomy" id="13288"/>
    <lineage>
        <taxon>Eukaryota</taxon>
        <taxon>Viridiplantae</taxon>
        <taxon>Streptophyta</taxon>
        <taxon>Embryophyta</taxon>
        <taxon>Tracheophyta</taxon>
        <taxon>Spermatophyta</taxon>
        <taxon>Magnoliopsida</taxon>
        <taxon>eudicotyledons</taxon>
        <taxon>Gunneridae</taxon>
        <taxon>Pentapetalae</taxon>
        <taxon>rosids</taxon>
        <taxon>malvids</taxon>
        <taxon>Brassicales</taxon>
        <taxon>Brassicaceae</taxon>
        <taxon>Thlaspideae</taxon>
        <taxon>Thlaspi</taxon>
    </lineage>
</organism>
<accession>A0AAU9SI21</accession>
<evidence type="ECO:0000313" key="2">
    <source>
        <dbReference type="Proteomes" id="UP000836841"/>
    </source>
</evidence>
<evidence type="ECO:0000313" key="1">
    <source>
        <dbReference type="EMBL" id="CAH2066400.1"/>
    </source>
</evidence>
<keyword evidence="2" id="KW-1185">Reference proteome</keyword>
<sequence length="84" mass="9398">MIEHTGPEPWAMQTVDTIALIQPTGASYSYKALSFGKTKLQQSNPLAQKQSRMRPVVVIIYFFPIGVFDVTNEISDMVEGKRPP</sequence>
<gene>
    <name evidence="1" type="ORF">TAV2_LOCUS17080</name>
</gene>